<dbReference type="InterPro" id="IPR047960">
    <property type="entry name" value="Transpos_IS1380"/>
</dbReference>
<dbReference type="SUPFAM" id="SSF53098">
    <property type="entry name" value="Ribonuclease H-like"/>
    <property type="match status" value="1"/>
</dbReference>
<dbReference type="AlphaFoldDB" id="A0A3P7S4L3"/>
<feature type="domain" description="Transposase DDE" evidence="1">
    <location>
        <begin position="6"/>
        <end position="318"/>
    </location>
</feature>
<evidence type="ECO:0000259" key="1">
    <source>
        <dbReference type="Pfam" id="PF13701"/>
    </source>
</evidence>
<dbReference type="InterPro" id="IPR025668">
    <property type="entry name" value="Tnp_DDE_dom"/>
</dbReference>
<evidence type="ECO:0000313" key="3">
    <source>
        <dbReference type="Proteomes" id="UP000279029"/>
    </source>
</evidence>
<protein>
    <submittedName>
        <fullName evidence="2">Transposase</fullName>
    </submittedName>
</protein>
<dbReference type="InterPro" id="IPR012337">
    <property type="entry name" value="RNaseH-like_sf"/>
</dbReference>
<gene>
    <name evidence="2" type="ORF">PATL70BA_1612</name>
</gene>
<keyword evidence="3" id="KW-1185">Reference proteome</keyword>
<evidence type="ECO:0000313" key="2">
    <source>
        <dbReference type="EMBL" id="VDN47499.1"/>
    </source>
</evidence>
<dbReference type="Pfam" id="PF13701">
    <property type="entry name" value="DDE_Tnp_1_4"/>
    <property type="match status" value="1"/>
</dbReference>
<proteinExistence type="predicted"/>
<reference evidence="2 3" key="1">
    <citation type="submission" date="2018-09" db="EMBL/GenBank/DDBJ databases">
        <authorList>
            <person name="Postec A."/>
        </authorList>
    </citation>
    <scope>NUCLEOTIDE SEQUENCE [LARGE SCALE GENOMIC DNA]</scope>
    <source>
        <strain evidence="2">70B-A</strain>
    </source>
</reference>
<sequence>MPNGYVPVDIDVTPFDNSKTSKQGVSRTYKGYDGYAPMMAYIGTEGFLVNCELREGKQHCQNHTPEFLKETLRLCHQLTDAPLLIRLDGGNDSSENLGILIEDGSWFIVKRNRRRGEAKEKWLDDVKSFRKDIRNPRDGKTEYIGSSWKNVTYKDSDNNEKTMGMRIGYEVIERTIDKYGQMLLAGDIEVNTWWTNLDFTDDDVIKHYHAHGECEQYHSEIKTDMDVERLPSGKFDTNELVLELTILAYNILRLIGQQSLKSKHSPKTKRPVKRRRLRTVIGNLILIAGHVTSHGRKVILSLGCSNTWRHAFMDIYQRFVLA</sequence>
<accession>A0A3P7S4L3</accession>
<dbReference type="EMBL" id="LR130778">
    <property type="protein sequence ID" value="VDN47499.1"/>
    <property type="molecule type" value="Genomic_DNA"/>
</dbReference>
<dbReference type="NCBIfam" id="NF033539">
    <property type="entry name" value="transpos_IS1380"/>
    <property type="match status" value="1"/>
</dbReference>
<dbReference type="KEGG" id="cbar:PATL70BA_1612"/>
<organism evidence="2 3">
    <name type="scientific">Petrocella atlantisensis</name>
    <dbReference type="NCBI Taxonomy" id="2173034"/>
    <lineage>
        <taxon>Bacteria</taxon>
        <taxon>Bacillati</taxon>
        <taxon>Bacillota</taxon>
        <taxon>Clostridia</taxon>
        <taxon>Lachnospirales</taxon>
        <taxon>Vallitaleaceae</taxon>
        <taxon>Petrocella</taxon>
    </lineage>
</organism>
<dbReference type="Proteomes" id="UP000279029">
    <property type="component" value="Chromosome"/>
</dbReference>
<name>A0A3P7S4L3_9FIRM</name>